<dbReference type="EC" id="6.2.1.3" evidence="12"/>
<dbReference type="InterPro" id="IPR020845">
    <property type="entry name" value="AMP-binding_CS"/>
</dbReference>
<comment type="similarity">
    <text evidence="4">Belongs to the ATP-dependent AMP-binding enzyme family.</text>
</comment>
<dbReference type="GO" id="GO:0004467">
    <property type="term" value="F:long-chain fatty acid-CoA ligase activity"/>
    <property type="evidence" value="ECO:0007669"/>
    <property type="project" value="UniProtKB-EC"/>
</dbReference>
<evidence type="ECO:0000256" key="13">
    <source>
        <dbReference type="ARBA" id="ARBA00039545"/>
    </source>
</evidence>
<keyword evidence="8" id="KW-0067">ATP-binding</keyword>
<evidence type="ECO:0000256" key="3">
    <source>
        <dbReference type="ARBA" id="ARBA00005005"/>
    </source>
</evidence>
<evidence type="ECO:0000256" key="8">
    <source>
        <dbReference type="ARBA" id="ARBA00022840"/>
    </source>
</evidence>
<comment type="subcellular location">
    <subcellularLocation>
        <location evidence="2">Membrane</location>
        <topology evidence="2">Peripheral membrane protein</topology>
    </subcellularLocation>
</comment>
<reference evidence="17 18" key="1">
    <citation type="submission" date="2020-05" db="EMBL/GenBank/DDBJ databases">
        <title>FDA dAtabase for Regulatory Grade micrObial Sequences (FDA-ARGOS): Supporting development and validation of Infectious Disease Dx tests.</title>
        <authorList>
            <person name="Sproer C."/>
            <person name="Gronow S."/>
            <person name="Severitt S."/>
            <person name="Schroder I."/>
            <person name="Tallon L."/>
            <person name="Sadzewicz L."/>
            <person name="Zhao X."/>
            <person name="Vavikolanu K."/>
            <person name="Mehta A."/>
            <person name="Aluvathingal J."/>
            <person name="Nadendla S."/>
            <person name="Myers T."/>
            <person name="Yan Y."/>
            <person name="Sichtig H."/>
        </authorList>
    </citation>
    <scope>NUCLEOTIDE SEQUENCE [LARGE SCALE GENOMIC DNA]</scope>
    <source>
        <strain evidence="17 18">FDAARGOS_790</strain>
    </source>
</reference>
<dbReference type="Proteomes" id="UP000500970">
    <property type="component" value="Chromosome"/>
</dbReference>
<evidence type="ECO:0000256" key="9">
    <source>
        <dbReference type="ARBA" id="ARBA00022842"/>
    </source>
</evidence>
<dbReference type="InterPro" id="IPR000873">
    <property type="entry name" value="AMP-dep_synth/lig_dom"/>
</dbReference>
<evidence type="ECO:0000256" key="11">
    <source>
        <dbReference type="ARBA" id="ARBA00023136"/>
    </source>
</evidence>
<comment type="cofactor">
    <cofactor evidence="1">
        <name>Mg(2+)</name>
        <dbReference type="ChEBI" id="CHEBI:18420"/>
    </cofactor>
</comment>
<keyword evidence="10" id="KW-0443">Lipid metabolism</keyword>
<dbReference type="PANTHER" id="PTHR43767">
    <property type="entry name" value="LONG-CHAIN-FATTY-ACID--COA LIGASE"/>
    <property type="match status" value="1"/>
</dbReference>
<dbReference type="PROSITE" id="PS00455">
    <property type="entry name" value="AMP_BINDING"/>
    <property type="match status" value="1"/>
</dbReference>
<proteinExistence type="inferred from homology"/>
<evidence type="ECO:0000256" key="5">
    <source>
        <dbReference type="ARBA" id="ARBA00022598"/>
    </source>
</evidence>
<dbReference type="InterPro" id="IPR042099">
    <property type="entry name" value="ANL_N_sf"/>
</dbReference>
<evidence type="ECO:0000313" key="17">
    <source>
        <dbReference type="EMBL" id="QKH37702.1"/>
    </source>
</evidence>
<evidence type="ECO:0000256" key="14">
    <source>
        <dbReference type="ARBA" id="ARBA00042773"/>
    </source>
</evidence>
<gene>
    <name evidence="17" type="ORF">FOC84_23340</name>
</gene>
<dbReference type="InterPro" id="IPR050237">
    <property type="entry name" value="ATP-dep_AMP-bd_enzyme"/>
</dbReference>
<feature type="domain" description="AMP-binding enzyme C-terminal" evidence="16">
    <location>
        <begin position="469"/>
        <end position="543"/>
    </location>
</feature>
<keyword evidence="9" id="KW-0460">Magnesium</keyword>
<keyword evidence="7" id="KW-0276">Fatty acid metabolism</keyword>
<keyword evidence="18" id="KW-1185">Reference proteome</keyword>
<dbReference type="FunFam" id="3.30.300.30:FF:000006">
    <property type="entry name" value="Long-chain-fatty-acid--CoA ligase FadD"/>
    <property type="match status" value="1"/>
</dbReference>
<dbReference type="InterPro" id="IPR025110">
    <property type="entry name" value="AMP-bd_C"/>
</dbReference>
<name>A0A7D4IAU0_9BURK</name>
<dbReference type="PANTHER" id="PTHR43767:SF8">
    <property type="entry name" value="LONG-CHAIN-FATTY-ACID--COA LIGASE"/>
    <property type="match status" value="1"/>
</dbReference>
<evidence type="ECO:0000259" key="15">
    <source>
        <dbReference type="Pfam" id="PF00501"/>
    </source>
</evidence>
<accession>A0A7D4IAU0</accession>
<evidence type="ECO:0000259" key="16">
    <source>
        <dbReference type="Pfam" id="PF13193"/>
    </source>
</evidence>
<dbReference type="GO" id="GO:0005524">
    <property type="term" value="F:ATP binding"/>
    <property type="evidence" value="ECO:0007669"/>
    <property type="project" value="UniProtKB-KW"/>
</dbReference>
<evidence type="ECO:0000256" key="1">
    <source>
        <dbReference type="ARBA" id="ARBA00001946"/>
    </source>
</evidence>
<evidence type="ECO:0000256" key="2">
    <source>
        <dbReference type="ARBA" id="ARBA00004170"/>
    </source>
</evidence>
<protein>
    <recommendedName>
        <fullName evidence="13">Long-chain-fatty-acid--CoA ligase</fullName>
        <ecNumber evidence="12">6.2.1.3</ecNumber>
    </recommendedName>
    <alternativeName>
        <fullName evidence="14">Long-chain acyl-CoA synthetase</fullName>
    </alternativeName>
</protein>
<dbReference type="RefSeq" id="WP_173146535.1">
    <property type="nucleotide sequence ID" value="NZ_CP053985.1"/>
</dbReference>
<dbReference type="Gene3D" id="3.30.300.30">
    <property type="match status" value="1"/>
</dbReference>
<keyword evidence="11" id="KW-0472">Membrane</keyword>
<keyword evidence="5" id="KW-0436">Ligase</keyword>
<feature type="domain" description="AMP-dependent synthetase/ligase" evidence="15">
    <location>
        <begin position="30"/>
        <end position="418"/>
    </location>
</feature>
<evidence type="ECO:0000313" key="18">
    <source>
        <dbReference type="Proteomes" id="UP000500970"/>
    </source>
</evidence>
<sequence>MERIWQKSYPAGVPAEIEMDGVTTLVSVVRESCRRYAGKTSYISMGKSLSYAELDRLTREFAAWLHANGLGRGDRVALMMPNLLQYPVCLFGALRAGCVVVNCNPLYTPHELQHQLADSGARVIVVADNFAATVQKALDGTAIERVVVTSIGELLGPLKGRLVDFVVRRVKRMVPAWSLPGAVRLGDALRAGSSAPFDEVQLDQRDLACLQYTGGTTGVAKAAMLTHGNLVANLSQAYAWVRPLVTEGEECIVTALPLYHIFALTANCLTFMKMGASNLLIINPRDIPGLVKEMRKVPFSAFTGVNTLFNALLNNPDFARLDFSRLRLTMGGGMAVQRAVADRWRAVTGRSLAQAYGLTETSPAVTINPLDVKEFTGSIGLPVPSTEISIRDDAGTELGIGETGEICVRGPQVTQGYWQRPDETALVLYADGFLRTGDVGYVDEKGYVFLVDRKKDMILVSGFNVYPNEVEDVAALHPGVREVAAVGVPDERSGEAVKLYVIRKDPTLDAETLIAHCRKQLTGYKVPRYIEFRDDLPRTNVGKILRRELKPAAQEAAQSQNRQPSRA</sequence>
<dbReference type="KEGG" id="apes:FOC84_23340"/>
<dbReference type="Gene3D" id="3.40.50.12780">
    <property type="entry name" value="N-terminal domain of ligase-like"/>
    <property type="match status" value="1"/>
</dbReference>
<dbReference type="GO" id="GO:0016020">
    <property type="term" value="C:membrane"/>
    <property type="evidence" value="ECO:0007669"/>
    <property type="project" value="UniProtKB-SubCell"/>
</dbReference>
<organism evidence="17 18">
    <name type="scientific">Achromobacter pestifer</name>
    <dbReference type="NCBI Taxonomy" id="1353889"/>
    <lineage>
        <taxon>Bacteria</taxon>
        <taxon>Pseudomonadati</taxon>
        <taxon>Pseudomonadota</taxon>
        <taxon>Betaproteobacteria</taxon>
        <taxon>Burkholderiales</taxon>
        <taxon>Alcaligenaceae</taxon>
        <taxon>Achromobacter</taxon>
    </lineage>
</organism>
<evidence type="ECO:0000256" key="4">
    <source>
        <dbReference type="ARBA" id="ARBA00006432"/>
    </source>
</evidence>
<dbReference type="Pfam" id="PF00501">
    <property type="entry name" value="AMP-binding"/>
    <property type="match status" value="1"/>
</dbReference>
<keyword evidence="6" id="KW-0547">Nucleotide-binding</keyword>
<evidence type="ECO:0000256" key="10">
    <source>
        <dbReference type="ARBA" id="ARBA00023098"/>
    </source>
</evidence>
<comment type="pathway">
    <text evidence="3">Lipid metabolism; fatty acid beta-oxidation.</text>
</comment>
<dbReference type="Pfam" id="PF13193">
    <property type="entry name" value="AMP-binding_C"/>
    <property type="match status" value="1"/>
</dbReference>
<evidence type="ECO:0000256" key="12">
    <source>
        <dbReference type="ARBA" id="ARBA00026121"/>
    </source>
</evidence>
<evidence type="ECO:0000256" key="6">
    <source>
        <dbReference type="ARBA" id="ARBA00022741"/>
    </source>
</evidence>
<dbReference type="SUPFAM" id="SSF56801">
    <property type="entry name" value="Acetyl-CoA synthetase-like"/>
    <property type="match status" value="1"/>
</dbReference>
<dbReference type="CDD" id="cd05936">
    <property type="entry name" value="FC-FACS_FadD_like"/>
    <property type="match status" value="1"/>
</dbReference>
<dbReference type="FunFam" id="3.40.50.12780:FF:000003">
    <property type="entry name" value="Long-chain-fatty-acid--CoA ligase FadD"/>
    <property type="match status" value="1"/>
</dbReference>
<evidence type="ECO:0000256" key="7">
    <source>
        <dbReference type="ARBA" id="ARBA00022832"/>
    </source>
</evidence>
<dbReference type="AlphaFoldDB" id="A0A7D4IAU0"/>
<dbReference type="InterPro" id="IPR045851">
    <property type="entry name" value="AMP-bd_C_sf"/>
</dbReference>
<dbReference type="EMBL" id="CP053985">
    <property type="protein sequence ID" value="QKH37702.1"/>
    <property type="molecule type" value="Genomic_DNA"/>
</dbReference>